<dbReference type="SUPFAM" id="SSF55681">
    <property type="entry name" value="Class II aaRS and biotin synthetases"/>
    <property type="match status" value="1"/>
</dbReference>
<comment type="similarity">
    <text evidence="8">Belongs to the class-II aminoacyl-tRNA synthetase family. ProS type 1 subfamily.</text>
</comment>
<evidence type="ECO:0000256" key="6">
    <source>
        <dbReference type="ARBA" id="ARBA00023146"/>
    </source>
</evidence>
<evidence type="ECO:0000256" key="7">
    <source>
        <dbReference type="ARBA" id="ARBA00047671"/>
    </source>
</evidence>
<dbReference type="PROSITE" id="PS50862">
    <property type="entry name" value="AA_TRNA_LIGASE_II"/>
    <property type="match status" value="1"/>
</dbReference>
<reference evidence="11" key="1">
    <citation type="journal article" date="2019" name="Int. J. Syst. Evol. Microbiol.">
        <title>The Global Catalogue of Microorganisms (GCM) 10K type strain sequencing project: providing services to taxonomists for standard genome sequencing and annotation.</title>
        <authorList>
            <consortium name="The Broad Institute Genomics Platform"/>
            <consortium name="The Broad Institute Genome Sequencing Center for Infectious Disease"/>
            <person name="Wu L."/>
            <person name="Ma J."/>
        </authorList>
    </citation>
    <scope>NUCLEOTIDE SEQUENCE [LARGE SCALE GENOMIC DNA]</scope>
    <source>
        <strain evidence="11">CCM 8653</strain>
    </source>
</reference>
<evidence type="ECO:0000313" key="10">
    <source>
        <dbReference type="EMBL" id="GGI07765.1"/>
    </source>
</evidence>
<dbReference type="EMBL" id="BMDG01000005">
    <property type="protein sequence ID" value="GGI07765.1"/>
    <property type="molecule type" value="Genomic_DNA"/>
</dbReference>
<comment type="domain">
    <text evidence="8">Consists of three domains: the N-terminal catalytic domain, the editing domain and the C-terminal anticodon-binding domain.</text>
</comment>
<accession>A0ABQ2B8A0</accession>
<dbReference type="CDD" id="cd00779">
    <property type="entry name" value="ProRS_core_prok"/>
    <property type="match status" value="1"/>
</dbReference>
<dbReference type="PANTHER" id="PTHR42753:SF2">
    <property type="entry name" value="PROLINE--TRNA LIGASE"/>
    <property type="match status" value="1"/>
</dbReference>
<dbReference type="PRINTS" id="PR01046">
    <property type="entry name" value="TRNASYNTHPRO"/>
</dbReference>
<dbReference type="InterPro" id="IPR004154">
    <property type="entry name" value="Anticodon-bd"/>
</dbReference>
<name>A0ABQ2B8A0_9MICO</name>
<keyword evidence="2 8" id="KW-0436">Ligase</keyword>
<dbReference type="Pfam" id="PF00587">
    <property type="entry name" value="tRNA-synt_2b"/>
    <property type="match status" value="1"/>
</dbReference>
<feature type="domain" description="Aminoacyl-transfer RNA synthetases class-II family profile" evidence="9">
    <location>
        <begin position="46"/>
        <end position="496"/>
    </location>
</feature>
<keyword evidence="5 8" id="KW-0648">Protein biosynthesis</keyword>
<dbReference type="InterPro" id="IPR006195">
    <property type="entry name" value="aa-tRNA-synth_II"/>
</dbReference>
<dbReference type="Pfam" id="PF03129">
    <property type="entry name" value="HGTP_anticodon"/>
    <property type="match status" value="1"/>
</dbReference>
<dbReference type="InterPro" id="IPR023717">
    <property type="entry name" value="Pro-tRNA-Synthase_IIa_type1"/>
</dbReference>
<dbReference type="EC" id="6.1.1.15" evidence="8"/>
<evidence type="ECO:0000259" key="9">
    <source>
        <dbReference type="PROSITE" id="PS50862"/>
    </source>
</evidence>
<keyword evidence="1 8" id="KW-0963">Cytoplasm</keyword>
<dbReference type="SUPFAM" id="SSF52954">
    <property type="entry name" value="Class II aaRS ABD-related"/>
    <property type="match status" value="1"/>
</dbReference>
<evidence type="ECO:0000256" key="2">
    <source>
        <dbReference type="ARBA" id="ARBA00022598"/>
    </source>
</evidence>
<dbReference type="Pfam" id="PF04073">
    <property type="entry name" value="tRNA_edit"/>
    <property type="match status" value="1"/>
</dbReference>
<evidence type="ECO:0000313" key="11">
    <source>
        <dbReference type="Proteomes" id="UP000632535"/>
    </source>
</evidence>
<dbReference type="InterPro" id="IPR002316">
    <property type="entry name" value="Pro-tRNA-ligase_IIa"/>
</dbReference>
<organism evidence="10 11">
    <name type="scientific">Isoptericola cucumis</name>
    <dbReference type="NCBI Taxonomy" id="1776856"/>
    <lineage>
        <taxon>Bacteria</taxon>
        <taxon>Bacillati</taxon>
        <taxon>Actinomycetota</taxon>
        <taxon>Actinomycetes</taxon>
        <taxon>Micrococcales</taxon>
        <taxon>Promicromonosporaceae</taxon>
        <taxon>Isoptericola</taxon>
    </lineage>
</organism>
<dbReference type="NCBIfam" id="NF006625">
    <property type="entry name" value="PRK09194.1"/>
    <property type="match status" value="1"/>
</dbReference>
<dbReference type="PANTHER" id="PTHR42753">
    <property type="entry name" value="MITOCHONDRIAL RIBOSOME PROTEIN L39/PROLYL-TRNA LIGASE FAMILY MEMBER"/>
    <property type="match status" value="1"/>
</dbReference>
<dbReference type="Proteomes" id="UP000632535">
    <property type="component" value="Unassembled WGS sequence"/>
</dbReference>
<keyword evidence="6 8" id="KW-0030">Aminoacyl-tRNA synthetase</keyword>
<protein>
    <recommendedName>
        <fullName evidence="8">Proline--tRNA ligase</fullName>
        <ecNumber evidence="8">6.1.1.15</ecNumber>
    </recommendedName>
    <alternativeName>
        <fullName evidence="8">Prolyl-tRNA synthetase</fullName>
        <shortName evidence="8">ProRS</shortName>
    </alternativeName>
</protein>
<keyword evidence="3 8" id="KW-0547">Nucleotide-binding</keyword>
<dbReference type="SUPFAM" id="SSF55826">
    <property type="entry name" value="YbaK/ProRS associated domain"/>
    <property type="match status" value="1"/>
</dbReference>
<dbReference type="InterPro" id="IPR007214">
    <property type="entry name" value="YbaK/aa-tRNA-synth-assoc-dom"/>
</dbReference>
<comment type="caution">
    <text evidence="10">The sequence shown here is derived from an EMBL/GenBank/DDBJ whole genome shotgun (WGS) entry which is preliminary data.</text>
</comment>
<dbReference type="InterPro" id="IPR033730">
    <property type="entry name" value="ProRS_core_prok"/>
</dbReference>
<evidence type="ECO:0000256" key="3">
    <source>
        <dbReference type="ARBA" id="ARBA00022741"/>
    </source>
</evidence>
<dbReference type="Gene3D" id="3.30.930.10">
    <property type="entry name" value="Bira Bifunctional Protein, Domain 2"/>
    <property type="match status" value="2"/>
</dbReference>
<keyword evidence="11" id="KW-1185">Reference proteome</keyword>
<keyword evidence="4 8" id="KW-0067">ATP-binding</keyword>
<dbReference type="InterPro" id="IPR050062">
    <property type="entry name" value="Pro-tRNA_synthetase"/>
</dbReference>
<dbReference type="Gene3D" id="3.90.960.10">
    <property type="entry name" value="YbaK/aminoacyl-tRNA synthetase-associated domain"/>
    <property type="match status" value="1"/>
</dbReference>
<gene>
    <name evidence="8 10" type="primary">proS</name>
    <name evidence="10" type="ORF">GCM10007368_17800</name>
</gene>
<proteinExistence type="inferred from homology"/>
<dbReference type="RefSeq" id="WP_188523328.1">
    <property type="nucleotide sequence ID" value="NZ_BMDG01000005.1"/>
</dbReference>
<dbReference type="NCBIfam" id="TIGR00409">
    <property type="entry name" value="proS_fam_II"/>
    <property type="match status" value="1"/>
</dbReference>
<sequence length="600" mass="65322">MSIASARQPKGDLLRLSHLFVRTLREDPADAEVASHRLLVRAGYIRRAAPGIYTWLPLGLRVLAKVERIVREEMDAIGAQEVHFPALLPREPYEQSGRWTEYGPNLFRLQDRKEADYLLAPTHEEMFTLLVKDLYSSYKDLPLSLYQIQTKYRDEARPRAGLIRGREFIMKDSYSFDVDDAGLDASYAKHRAAYQRIFDRMGFEYVIVSAHAGAMGGSRSEEFLAKSAIGEDTYVECRECGYAANVEAARTPVPAAVPFDDAPAAHVEETPGTPTIDTLVDHLNERFGRDDRPWTAADTLKNVLFRLTFPDGTTEAIAIGVPGDREVDVKRMEAAFYPAEFAPFGDEDFAARPALAKGYIGPGALGEENESKIRYLVDPRVVDGTRWVTGADRPGRHVVDLVAGRDFTADGTIEVAEVRPGDPCPNGDGVLTTARGIEMGHVFQLGRKFADALDLKVLDVNGKAVTVTMGSYGIGVTRAVAAIAEDNHDEKGLAWPAHVAPAHVHVVATGKGSEVFEAAERIAAGLVDAGVEVIYDDRPKVSPGVKFADAELLGVPLLVVVGRGLADGVVEVRPRAGQAEQVPVADAVDVAVARVDELLG</sequence>
<dbReference type="GO" id="GO:0016874">
    <property type="term" value="F:ligase activity"/>
    <property type="evidence" value="ECO:0007669"/>
    <property type="project" value="UniProtKB-KW"/>
</dbReference>
<evidence type="ECO:0000256" key="4">
    <source>
        <dbReference type="ARBA" id="ARBA00022840"/>
    </source>
</evidence>
<dbReference type="Gene3D" id="3.40.50.800">
    <property type="entry name" value="Anticodon-binding domain"/>
    <property type="match status" value="1"/>
</dbReference>
<comment type="function">
    <text evidence="8">Catalyzes the attachment of proline to tRNA(Pro) in a two-step reaction: proline is first activated by ATP to form Pro-AMP and then transferred to the acceptor end of tRNA(Pro). As ProRS can inadvertently accommodate and process non-cognate amino acids such as alanine and cysteine, to avoid such errors it has two additional distinct editing activities against alanine. One activity is designated as 'pretransfer' editing and involves the tRNA(Pro)-independent hydrolysis of activated Ala-AMP. The other activity is designated 'posttransfer' editing and involves deacylation of mischarged Ala-tRNA(Pro). The misacylated Cys-tRNA(Pro) is not edited by ProRS.</text>
</comment>
<evidence type="ECO:0000256" key="5">
    <source>
        <dbReference type="ARBA" id="ARBA00022917"/>
    </source>
</evidence>
<dbReference type="HAMAP" id="MF_01569">
    <property type="entry name" value="Pro_tRNA_synth_type1"/>
    <property type="match status" value="1"/>
</dbReference>
<dbReference type="InterPro" id="IPR002314">
    <property type="entry name" value="aa-tRNA-synt_IIb"/>
</dbReference>
<evidence type="ECO:0000256" key="1">
    <source>
        <dbReference type="ARBA" id="ARBA00022490"/>
    </source>
</evidence>
<comment type="subunit">
    <text evidence="8">Homodimer.</text>
</comment>
<comment type="catalytic activity">
    <reaction evidence="7 8">
        <text>tRNA(Pro) + L-proline + ATP = L-prolyl-tRNA(Pro) + AMP + diphosphate</text>
        <dbReference type="Rhea" id="RHEA:14305"/>
        <dbReference type="Rhea" id="RHEA-COMP:9700"/>
        <dbReference type="Rhea" id="RHEA-COMP:9702"/>
        <dbReference type="ChEBI" id="CHEBI:30616"/>
        <dbReference type="ChEBI" id="CHEBI:33019"/>
        <dbReference type="ChEBI" id="CHEBI:60039"/>
        <dbReference type="ChEBI" id="CHEBI:78442"/>
        <dbReference type="ChEBI" id="CHEBI:78532"/>
        <dbReference type="ChEBI" id="CHEBI:456215"/>
        <dbReference type="EC" id="6.1.1.15"/>
    </reaction>
</comment>
<comment type="subcellular location">
    <subcellularLocation>
        <location evidence="8">Cytoplasm</location>
    </subcellularLocation>
</comment>
<dbReference type="InterPro" id="IPR036621">
    <property type="entry name" value="Anticodon-bd_dom_sf"/>
</dbReference>
<dbReference type="InterPro" id="IPR045864">
    <property type="entry name" value="aa-tRNA-synth_II/BPL/LPL"/>
</dbReference>
<dbReference type="InterPro" id="IPR036754">
    <property type="entry name" value="YbaK/aa-tRNA-synt-asso_dom_sf"/>
</dbReference>
<evidence type="ECO:0000256" key="8">
    <source>
        <dbReference type="HAMAP-Rule" id="MF_01569"/>
    </source>
</evidence>
<dbReference type="InterPro" id="IPR004500">
    <property type="entry name" value="Pro-tRNA-synth_IIa_bac-type"/>
</dbReference>